<name>A0A7X2S7I6_9BACI</name>
<keyword evidence="2" id="KW-1185">Reference proteome</keyword>
<organism evidence="1 2">
    <name type="scientific">Metabacillus mangrovi</name>
    <dbReference type="NCBI Taxonomy" id="1491830"/>
    <lineage>
        <taxon>Bacteria</taxon>
        <taxon>Bacillati</taxon>
        <taxon>Bacillota</taxon>
        <taxon>Bacilli</taxon>
        <taxon>Bacillales</taxon>
        <taxon>Bacillaceae</taxon>
        <taxon>Metabacillus</taxon>
    </lineage>
</organism>
<reference evidence="1 2" key="1">
    <citation type="journal article" date="2017" name="Int. J. Syst. Evol. Microbiol.">
        <title>Bacillus mangrovi sp. nov., isolated from a sediment sample from a mangrove forest.</title>
        <authorList>
            <person name="Gupta V."/>
            <person name="Singh P.K."/>
            <person name="Korpole S."/>
            <person name="Tanuku N.R.S."/>
            <person name="Pinnaka A.K."/>
        </authorList>
    </citation>
    <scope>NUCLEOTIDE SEQUENCE [LARGE SCALE GENOMIC DNA]</scope>
    <source>
        <strain evidence="1 2">KCTC 33872</strain>
    </source>
</reference>
<evidence type="ECO:0000313" key="2">
    <source>
        <dbReference type="Proteomes" id="UP000434639"/>
    </source>
</evidence>
<proteinExistence type="predicted"/>
<accession>A0A7X2S7I6</accession>
<comment type="caution">
    <text evidence="1">The sequence shown here is derived from an EMBL/GenBank/DDBJ whole genome shotgun (WGS) entry which is preliminary data.</text>
</comment>
<dbReference type="Proteomes" id="UP000434639">
    <property type="component" value="Unassembled WGS sequence"/>
</dbReference>
<dbReference type="OrthoDB" id="9811201at2"/>
<evidence type="ECO:0000313" key="1">
    <source>
        <dbReference type="EMBL" id="MTH54817.1"/>
    </source>
</evidence>
<dbReference type="AlphaFoldDB" id="A0A7X2S7I6"/>
<gene>
    <name evidence="1" type="ORF">GKZ89_15550</name>
</gene>
<protein>
    <submittedName>
        <fullName evidence="1">Uncharacterized protein</fullName>
    </submittedName>
</protein>
<sequence>MDLNTQVNGARNAGRTDAKFEIAKNMLQSQSLSVQDVAKFTGLPLDKVIELEKEVR</sequence>
<dbReference type="RefSeq" id="WP_155113331.1">
    <property type="nucleotide sequence ID" value="NZ_WMIB01000019.1"/>
</dbReference>
<dbReference type="EMBL" id="WMIB01000019">
    <property type="protein sequence ID" value="MTH54817.1"/>
    <property type="molecule type" value="Genomic_DNA"/>
</dbReference>